<accession>A0ABP8EL16</accession>
<proteinExistence type="predicted"/>
<evidence type="ECO:0000313" key="2">
    <source>
        <dbReference type="Proteomes" id="UP001501586"/>
    </source>
</evidence>
<name>A0ABP8EL16_9MICO</name>
<keyword evidence="2" id="KW-1185">Reference proteome</keyword>
<evidence type="ECO:0000313" key="1">
    <source>
        <dbReference type="EMBL" id="GAA4284659.1"/>
    </source>
</evidence>
<reference evidence="2" key="1">
    <citation type="journal article" date="2019" name="Int. J. Syst. Evol. Microbiol.">
        <title>The Global Catalogue of Microorganisms (GCM) 10K type strain sequencing project: providing services to taxonomists for standard genome sequencing and annotation.</title>
        <authorList>
            <consortium name="The Broad Institute Genomics Platform"/>
            <consortium name="The Broad Institute Genome Sequencing Center for Infectious Disease"/>
            <person name="Wu L."/>
            <person name="Ma J."/>
        </authorList>
    </citation>
    <scope>NUCLEOTIDE SEQUENCE [LARGE SCALE GENOMIC DNA]</scope>
    <source>
        <strain evidence="2">JCM 17458</strain>
    </source>
</reference>
<gene>
    <name evidence="1" type="ORF">GCM10022261_21900</name>
</gene>
<sequence length="322" mass="34805">MVGPGAQAGRPVDPVAAFLAVLELGAVESHQLMTLTDEELYALTGEYPQFGGFPHLDSLPPDQRVLARDTAYRSMLARDVIRPAGSSWCPVVDVCTRPDIVGTLQVRRLAPQAVSARRTTVGEAETLVAHILDYAQAALLETIDARGAHTFTVMPLAHAFDALGGFCDPDRVAEPDLVKSAEHRRAVNTAEVLRGVESLGDIEHDARAVTVLHGFSKHEWMHPADSIEALTGSPSAVLDSDGAPLLERRSTVYAAADRVEVATPRWKGPILDLVRVDRSQLLEHIQAYLTPRLGLSEELIAKHYAAATARLHGPAPRPAGRR</sequence>
<protein>
    <submittedName>
        <fullName evidence="1">Uncharacterized protein</fullName>
    </submittedName>
</protein>
<dbReference type="EMBL" id="BAABAZ010000006">
    <property type="protein sequence ID" value="GAA4284659.1"/>
    <property type="molecule type" value="Genomic_DNA"/>
</dbReference>
<comment type="caution">
    <text evidence="1">The sequence shown here is derived from an EMBL/GenBank/DDBJ whole genome shotgun (WGS) entry which is preliminary data.</text>
</comment>
<dbReference type="Proteomes" id="UP001501586">
    <property type="component" value="Unassembled WGS sequence"/>
</dbReference>
<organism evidence="1 2">
    <name type="scientific">Brevibacterium daeguense</name>
    <dbReference type="NCBI Taxonomy" id="909936"/>
    <lineage>
        <taxon>Bacteria</taxon>
        <taxon>Bacillati</taxon>
        <taxon>Actinomycetota</taxon>
        <taxon>Actinomycetes</taxon>
        <taxon>Micrococcales</taxon>
        <taxon>Brevibacteriaceae</taxon>
        <taxon>Brevibacterium</taxon>
    </lineage>
</organism>